<proteinExistence type="predicted"/>
<organism evidence="1 2">
    <name type="scientific">Smallanthus sonchifolius</name>
    <dbReference type="NCBI Taxonomy" id="185202"/>
    <lineage>
        <taxon>Eukaryota</taxon>
        <taxon>Viridiplantae</taxon>
        <taxon>Streptophyta</taxon>
        <taxon>Embryophyta</taxon>
        <taxon>Tracheophyta</taxon>
        <taxon>Spermatophyta</taxon>
        <taxon>Magnoliopsida</taxon>
        <taxon>eudicotyledons</taxon>
        <taxon>Gunneridae</taxon>
        <taxon>Pentapetalae</taxon>
        <taxon>asterids</taxon>
        <taxon>campanulids</taxon>
        <taxon>Asterales</taxon>
        <taxon>Asteraceae</taxon>
        <taxon>Asteroideae</taxon>
        <taxon>Heliantheae alliance</taxon>
        <taxon>Millerieae</taxon>
        <taxon>Smallanthus</taxon>
    </lineage>
</organism>
<gene>
    <name evidence="1" type="ORF">L1987_16584</name>
</gene>
<protein>
    <submittedName>
        <fullName evidence="1">Uncharacterized protein</fullName>
    </submittedName>
</protein>
<dbReference type="EMBL" id="CM042023">
    <property type="protein sequence ID" value="KAI3811888.1"/>
    <property type="molecule type" value="Genomic_DNA"/>
</dbReference>
<evidence type="ECO:0000313" key="1">
    <source>
        <dbReference type="EMBL" id="KAI3811888.1"/>
    </source>
</evidence>
<name>A0ACB9IW36_9ASTR</name>
<sequence>MKKNPTGERIKGAADINGGQIWRGGFQPEKTNAPPSPPATICKDLRLRLPPARARYSSVSIMLRFLGLRCGFRRPPPLFQQSSATATKKPSDMTYVGNDFHDLASVAYKHLGYGMDLGFGWGERERE</sequence>
<evidence type="ECO:0000313" key="2">
    <source>
        <dbReference type="Proteomes" id="UP001056120"/>
    </source>
</evidence>
<keyword evidence="2" id="KW-1185">Reference proteome</keyword>
<accession>A0ACB9IW36</accession>
<reference evidence="2" key="1">
    <citation type="journal article" date="2022" name="Mol. Ecol. Resour.">
        <title>The genomes of chicory, endive, great burdock and yacon provide insights into Asteraceae palaeo-polyploidization history and plant inulin production.</title>
        <authorList>
            <person name="Fan W."/>
            <person name="Wang S."/>
            <person name="Wang H."/>
            <person name="Wang A."/>
            <person name="Jiang F."/>
            <person name="Liu H."/>
            <person name="Zhao H."/>
            <person name="Xu D."/>
            <person name="Zhang Y."/>
        </authorList>
    </citation>
    <scope>NUCLEOTIDE SEQUENCE [LARGE SCALE GENOMIC DNA]</scope>
    <source>
        <strain evidence="2">cv. Yunnan</strain>
    </source>
</reference>
<comment type="caution">
    <text evidence="1">The sequence shown here is derived from an EMBL/GenBank/DDBJ whole genome shotgun (WGS) entry which is preliminary data.</text>
</comment>
<reference evidence="1 2" key="2">
    <citation type="journal article" date="2022" name="Mol. Ecol. Resour.">
        <title>The genomes of chicory, endive, great burdock and yacon provide insights into Asteraceae paleo-polyploidization history and plant inulin production.</title>
        <authorList>
            <person name="Fan W."/>
            <person name="Wang S."/>
            <person name="Wang H."/>
            <person name="Wang A."/>
            <person name="Jiang F."/>
            <person name="Liu H."/>
            <person name="Zhao H."/>
            <person name="Xu D."/>
            <person name="Zhang Y."/>
        </authorList>
    </citation>
    <scope>NUCLEOTIDE SEQUENCE [LARGE SCALE GENOMIC DNA]</scope>
    <source>
        <strain evidence="2">cv. Yunnan</strain>
        <tissue evidence="1">Leaves</tissue>
    </source>
</reference>
<dbReference type="Proteomes" id="UP001056120">
    <property type="component" value="Linkage Group LG06"/>
</dbReference>